<organism evidence="1 2">
    <name type="scientific">Pseudomonas fluorescens</name>
    <dbReference type="NCBI Taxonomy" id="294"/>
    <lineage>
        <taxon>Bacteria</taxon>
        <taxon>Pseudomonadati</taxon>
        <taxon>Pseudomonadota</taxon>
        <taxon>Gammaproteobacteria</taxon>
        <taxon>Pseudomonadales</taxon>
        <taxon>Pseudomonadaceae</taxon>
        <taxon>Pseudomonas</taxon>
    </lineage>
</organism>
<accession>A0A5E7WIJ1</accession>
<protein>
    <recommendedName>
        <fullName evidence="3">DUF3304 domain-containing protein</fullName>
    </recommendedName>
</protein>
<dbReference type="AlphaFoldDB" id="A0A5E7WIJ1"/>
<evidence type="ECO:0000313" key="1">
    <source>
        <dbReference type="EMBL" id="VVQ34646.1"/>
    </source>
</evidence>
<proteinExistence type="predicted"/>
<reference evidence="1 2" key="1">
    <citation type="submission" date="2019-09" db="EMBL/GenBank/DDBJ databases">
        <authorList>
            <person name="Chandra G."/>
            <person name="Truman W A."/>
        </authorList>
    </citation>
    <scope>NUCLEOTIDE SEQUENCE [LARGE SCALE GENOMIC DNA]</scope>
    <source>
        <strain evidence="1">PS943</strain>
    </source>
</reference>
<name>A0A5E7WIJ1_PSEFL</name>
<dbReference type="Pfam" id="PF11745">
    <property type="entry name" value="DUF3304"/>
    <property type="match status" value="1"/>
</dbReference>
<dbReference type="InterPro" id="IPR021733">
    <property type="entry name" value="DUF3304"/>
</dbReference>
<dbReference type="EMBL" id="CABVJH010000007">
    <property type="protein sequence ID" value="VVQ34646.1"/>
    <property type="molecule type" value="Genomic_DNA"/>
</dbReference>
<gene>
    <name evidence="1" type="ORF">PS943_03900</name>
</gene>
<sequence>MSGSLIGLVDRMRSVGRIALLLLGLLVLNACSSNRPEMLGASVSGYNHTSAAINWFSVNGAGGPNIGPFQGGLNSQVCCTVIPAFWNPGLRAVVKWEKDPFPREKIQRDQYGQIDLEAYRLHAAKYSTHEAVVEIPQYTDNMCAVQVHFLACDQVRVSTTCYTPEHPNYPDHAYFQEKESTTCSAI</sequence>
<evidence type="ECO:0008006" key="3">
    <source>
        <dbReference type="Google" id="ProtNLM"/>
    </source>
</evidence>
<dbReference type="Proteomes" id="UP000325645">
    <property type="component" value="Unassembled WGS sequence"/>
</dbReference>
<dbReference type="RefSeq" id="WP_150657695.1">
    <property type="nucleotide sequence ID" value="NZ_CABVJH010000007.1"/>
</dbReference>
<evidence type="ECO:0000313" key="2">
    <source>
        <dbReference type="Proteomes" id="UP000325645"/>
    </source>
</evidence>